<evidence type="ECO:0000313" key="4">
    <source>
        <dbReference type="Proteomes" id="UP000580250"/>
    </source>
</evidence>
<organism evidence="1 4">
    <name type="scientific">Meloidogyne enterolobii</name>
    <name type="common">Root-knot nematode worm</name>
    <name type="synonym">Meloidogyne mayaguensis</name>
    <dbReference type="NCBI Taxonomy" id="390850"/>
    <lineage>
        <taxon>Eukaryota</taxon>
        <taxon>Metazoa</taxon>
        <taxon>Ecdysozoa</taxon>
        <taxon>Nematoda</taxon>
        <taxon>Chromadorea</taxon>
        <taxon>Rhabditida</taxon>
        <taxon>Tylenchina</taxon>
        <taxon>Tylenchomorpha</taxon>
        <taxon>Tylenchoidea</taxon>
        <taxon>Meloidogynidae</taxon>
        <taxon>Meloidogyninae</taxon>
        <taxon>Meloidogyne</taxon>
    </lineage>
</organism>
<protein>
    <submittedName>
        <fullName evidence="1">Uncharacterized protein</fullName>
    </submittedName>
</protein>
<dbReference type="EMBL" id="CAJEWN010002609">
    <property type="protein sequence ID" value="CAD2204504.1"/>
    <property type="molecule type" value="Genomic_DNA"/>
</dbReference>
<evidence type="ECO:0000313" key="3">
    <source>
        <dbReference type="EMBL" id="CAD2204504.1"/>
    </source>
</evidence>
<evidence type="ECO:0000313" key="2">
    <source>
        <dbReference type="EMBL" id="CAD2164580.1"/>
    </source>
</evidence>
<reference evidence="1 4" key="1">
    <citation type="submission" date="2020-08" db="EMBL/GenBank/DDBJ databases">
        <authorList>
            <person name="Koutsovoulos G."/>
            <person name="Danchin GJ E."/>
        </authorList>
    </citation>
    <scope>NUCLEOTIDE SEQUENCE [LARGE SCALE GENOMIC DNA]</scope>
</reference>
<evidence type="ECO:0000313" key="1">
    <source>
        <dbReference type="EMBL" id="CAD2158490.1"/>
    </source>
</evidence>
<dbReference type="EMBL" id="CAJEWN010000104">
    <property type="protein sequence ID" value="CAD2164580.1"/>
    <property type="molecule type" value="Genomic_DNA"/>
</dbReference>
<dbReference type="Proteomes" id="UP000580250">
    <property type="component" value="Unassembled WGS sequence"/>
</dbReference>
<dbReference type="AlphaFoldDB" id="A0A6V7UJA2"/>
<dbReference type="EMBL" id="CAJEWN010000071">
    <property type="protein sequence ID" value="CAD2158490.1"/>
    <property type="molecule type" value="Genomic_DNA"/>
</dbReference>
<name>A0A6V7UJA2_MELEN</name>
<accession>A0A6V7UJA2</accession>
<gene>
    <name evidence="1" type="ORF">MENT_LOCUS13194</name>
    <name evidence="2" type="ORF">MENT_LOCUS16652</name>
    <name evidence="3" type="ORF">MENT_LOCUS58251</name>
</gene>
<sequence length="151" mass="18578">MVVVPSPSSAAIIHSEPPRQYPIIRTRSLGDVYHSNNLYNQSQFAATTIPIGMASKPINIHNPYWTYQAYWPYRYFRNYRNYENYITDSFYWHYPFRLWNSYRGNWYHYDSPYFYRRYHDYYNVYYNSELMSYGNRSKLIENLFQETPITQ</sequence>
<comment type="caution">
    <text evidence="1">The sequence shown here is derived from an EMBL/GenBank/DDBJ whole genome shotgun (WGS) entry which is preliminary data.</text>
</comment>
<proteinExistence type="predicted"/>